<evidence type="ECO:0000256" key="3">
    <source>
        <dbReference type="SAM" id="SignalP"/>
    </source>
</evidence>
<name>A0A8J5ME98_9STRA</name>
<reference evidence="4" key="1">
    <citation type="submission" date="2021-01" db="EMBL/GenBank/DDBJ databases">
        <title>Phytophthora aleatoria, a newly-described species from Pinus radiata is distinct from Phytophthora cactorum isolates based on comparative genomics.</title>
        <authorList>
            <person name="Mcdougal R."/>
            <person name="Panda P."/>
            <person name="Williams N."/>
            <person name="Studholme D.J."/>
        </authorList>
    </citation>
    <scope>NUCLEOTIDE SEQUENCE</scope>
    <source>
        <strain evidence="4">NZFS 4037</strain>
    </source>
</reference>
<evidence type="ECO:0000313" key="4">
    <source>
        <dbReference type="EMBL" id="KAG6951392.1"/>
    </source>
</evidence>
<comment type="caution">
    <text evidence="4">The sequence shown here is derived from an EMBL/GenBank/DDBJ whole genome shotgun (WGS) entry which is preliminary data.</text>
</comment>
<proteinExistence type="predicted"/>
<feature type="chain" id="PRO_5035235200" evidence="3">
    <location>
        <begin position="33"/>
        <end position="620"/>
    </location>
</feature>
<feature type="coiled-coil region" evidence="1">
    <location>
        <begin position="441"/>
        <end position="517"/>
    </location>
</feature>
<protein>
    <submittedName>
        <fullName evidence="4">Uncharacterized protein</fullName>
    </submittedName>
</protein>
<evidence type="ECO:0000256" key="2">
    <source>
        <dbReference type="SAM" id="MobiDB-lite"/>
    </source>
</evidence>
<organism evidence="4 5">
    <name type="scientific">Phytophthora aleatoria</name>
    <dbReference type="NCBI Taxonomy" id="2496075"/>
    <lineage>
        <taxon>Eukaryota</taxon>
        <taxon>Sar</taxon>
        <taxon>Stramenopiles</taxon>
        <taxon>Oomycota</taxon>
        <taxon>Peronosporomycetes</taxon>
        <taxon>Peronosporales</taxon>
        <taxon>Peronosporaceae</taxon>
        <taxon>Phytophthora</taxon>
    </lineage>
</organism>
<feature type="region of interest" description="Disordered" evidence="2">
    <location>
        <begin position="88"/>
        <end position="130"/>
    </location>
</feature>
<feature type="compositionally biased region" description="Basic and acidic residues" evidence="2">
    <location>
        <begin position="102"/>
        <end position="117"/>
    </location>
</feature>
<dbReference type="EMBL" id="JAENGY010001205">
    <property type="protein sequence ID" value="KAG6951392.1"/>
    <property type="molecule type" value="Genomic_DNA"/>
</dbReference>
<evidence type="ECO:0000313" key="5">
    <source>
        <dbReference type="Proteomes" id="UP000709295"/>
    </source>
</evidence>
<keyword evidence="1" id="KW-0175">Coiled coil</keyword>
<dbReference type="Proteomes" id="UP000709295">
    <property type="component" value="Unassembled WGS sequence"/>
</dbReference>
<sequence>MHFSESSVSRGVYIKLLLKFTLVMLSTRQARTAVNNNELAARSKKDGSFSSLSTRIQAWQASADSTQKHIQQVVNGNSSMERTFSTKIGSIRGARSPTRKSSKADSTDNSERDDDIHNSSCYNSGDDESVSEMVNELNEVATDTRKHFLPALVVTEATSKGLLGSSSISNSTELGEIQQSEQRLRAQRTHVERVTQRNEELELQLAEQKAENETLQREVFTLRGAEQENVAYLQSVKLLEQRARELEKTCNAKKLELKTTTKKLNCAEQERDEVCEKIHNIRQDYEDEVKVLRDKNKKLLQLIEQLKQSHGAQTEERTRMEHHWKQKMKAAARANSQTIDSLQQQLEISCKKSSKLETEVHELEKQVQKLLATTVRQTTIIEECDRMMAETEERHQQTQCSYEEQLQFSCELNAKNQRLELQVAALKQSKSLETIELEKKVLLLENELGEQKDRAKAAKEALRSKDREIEVIQRAYVARDDNRLHLDEVNKELQCKERKLKSEISELQIALRDTTDETRLLSEQVIDLQEKLESERKDRSHWATSRLKLLAEFCDEESKLSSALNHHNNLSLDDQRSSQKQKQRKGKNRRTTRSNASETPCYDRDECEMDERRRRSIVFG</sequence>
<feature type="signal peptide" evidence="3">
    <location>
        <begin position="1"/>
        <end position="32"/>
    </location>
</feature>
<feature type="region of interest" description="Disordered" evidence="2">
    <location>
        <begin position="566"/>
        <end position="606"/>
    </location>
</feature>
<feature type="coiled-coil region" evidence="1">
    <location>
        <begin position="339"/>
        <end position="373"/>
    </location>
</feature>
<dbReference type="AlphaFoldDB" id="A0A8J5ME98"/>
<keyword evidence="5" id="KW-1185">Reference proteome</keyword>
<feature type="compositionally biased region" description="Basic residues" evidence="2">
    <location>
        <begin position="579"/>
        <end position="592"/>
    </location>
</feature>
<accession>A0A8J5ME98</accession>
<keyword evidence="3" id="KW-0732">Signal</keyword>
<gene>
    <name evidence="4" type="ORF">JG688_00013754</name>
</gene>
<feature type="coiled-coil region" evidence="1">
    <location>
        <begin position="177"/>
        <end position="309"/>
    </location>
</feature>
<evidence type="ECO:0000256" key="1">
    <source>
        <dbReference type="SAM" id="Coils"/>
    </source>
</evidence>